<gene>
    <name evidence="1" type="ORF">PLEPLA_LOCUS31869</name>
</gene>
<sequence length="98" mass="10183">MNRITDCMSQIQPLRSSLILIFCIEQTTYPSIPTGPGDAPGVLSVSPPASGEPPAAIWYMTTYSSAAQISTVSVGWSASLAVLGPTLDATVAKVVATR</sequence>
<evidence type="ECO:0000313" key="1">
    <source>
        <dbReference type="EMBL" id="CAB1444153.1"/>
    </source>
</evidence>
<protein>
    <submittedName>
        <fullName evidence="1">Uncharacterized protein</fullName>
    </submittedName>
</protein>
<organism evidence="1 2">
    <name type="scientific">Pleuronectes platessa</name>
    <name type="common">European plaice</name>
    <dbReference type="NCBI Taxonomy" id="8262"/>
    <lineage>
        <taxon>Eukaryota</taxon>
        <taxon>Metazoa</taxon>
        <taxon>Chordata</taxon>
        <taxon>Craniata</taxon>
        <taxon>Vertebrata</taxon>
        <taxon>Euteleostomi</taxon>
        <taxon>Actinopterygii</taxon>
        <taxon>Neopterygii</taxon>
        <taxon>Teleostei</taxon>
        <taxon>Neoteleostei</taxon>
        <taxon>Acanthomorphata</taxon>
        <taxon>Carangaria</taxon>
        <taxon>Pleuronectiformes</taxon>
        <taxon>Pleuronectoidei</taxon>
        <taxon>Pleuronectidae</taxon>
        <taxon>Pleuronectes</taxon>
    </lineage>
</organism>
<reference evidence="1" key="1">
    <citation type="submission" date="2020-03" db="EMBL/GenBank/DDBJ databases">
        <authorList>
            <person name="Weist P."/>
        </authorList>
    </citation>
    <scope>NUCLEOTIDE SEQUENCE</scope>
</reference>
<dbReference type="AlphaFoldDB" id="A0A9N7V791"/>
<evidence type="ECO:0000313" key="2">
    <source>
        <dbReference type="Proteomes" id="UP001153269"/>
    </source>
</evidence>
<name>A0A9N7V791_PLEPL</name>
<proteinExistence type="predicted"/>
<dbReference type="EMBL" id="CADEAL010003312">
    <property type="protein sequence ID" value="CAB1444153.1"/>
    <property type="molecule type" value="Genomic_DNA"/>
</dbReference>
<keyword evidence="2" id="KW-1185">Reference proteome</keyword>
<dbReference type="Proteomes" id="UP001153269">
    <property type="component" value="Unassembled WGS sequence"/>
</dbReference>
<comment type="caution">
    <text evidence="1">The sequence shown here is derived from an EMBL/GenBank/DDBJ whole genome shotgun (WGS) entry which is preliminary data.</text>
</comment>
<accession>A0A9N7V791</accession>